<comment type="caution">
    <text evidence="2">The sequence shown here is derived from an EMBL/GenBank/DDBJ whole genome shotgun (WGS) entry which is preliminary data.</text>
</comment>
<evidence type="ECO:0000256" key="1">
    <source>
        <dbReference type="SAM" id="Phobius"/>
    </source>
</evidence>
<keyword evidence="1" id="KW-1133">Transmembrane helix</keyword>
<feature type="transmembrane region" description="Helical" evidence="1">
    <location>
        <begin position="31"/>
        <end position="51"/>
    </location>
</feature>
<accession>A0A317CKT6</accession>
<gene>
    <name evidence="2" type="ORF">DKT75_07835</name>
</gene>
<dbReference type="Proteomes" id="UP000245506">
    <property type="component" value="Unassembled WGS sequence"/>
</dbReference>
<proteinExistence type="predicted"/>
<sequence length="181" mass="19863">MTDNLYAPPEANLHKPSDKGEPYVRGFDKPMVIAIILLAAFSVLTLVIMYVTSPEDFIFLNEAVGTVINVIGAIIVVSFIKRLRVQGLGTPVESAGKALGIWGYFWRTLIAQFVAVFLLMIPLVVILILLDHDLDSALSSLTASILLGIAMVPASIFCVWAFYSKDRSGQLSSFFSLFRGY</sequence>
<name>A0A317CKT6_9GAMM</name>
<evidence type="ECO:0000313" key="2">
    <source>
        <dbReference type="EMBL" id="PWQ96940.1"/>
    </source>
</evidence>
<feature type="transmembrane region" description="Helical" evidence="1">
    <location>
        <begin position="57"/>
        <end position="80"/>
    </location>
</feature>
<dbReference type="EMBL" id="QGKL01000024">
    <property type="protein sequence ID" value="PWQ96940.1"/>
    <property type="molecule type" value="Genomic_DNA"/>
</dbReference>
<evidence type="ECO:0000313" key="3">
    <source>
        <dbReference type="Proteomes" id="UP000245506"/>
    </source>
</evidence>
<feature type="transmembrane region" description="Helical" evidence="1">
    <location>
        <begin position="141"/>
        <end position="163"/>
    </location>
</feature>
<reference evidence="2 3" key="1">
    <citation type="submission" date="2018-05" db="EMBL/GenBank/DDBJ databases">
        <title>Leucothrix arctica sp. nov., isolated from Arctic seawater.</title>
        <authorList>
            <person name="Choi A."/>
            <person name="Baek K."/>
        </authorList>
    </citation>
    <scope>NUCLEOTIDE SEQUENCE [LARGE SCALE GENOMIC DNA]</scope>
    <source>
        <strain evidence="2 3">IMCC9719</strain>
    </source>
</reference>
<organism evidence="2 3">
    <name type="scientific">Leucothrix arctica</name>
    <dbReference type="NCBI Taxonomy" id="1481894"/>
    <lineage>
        <taxon>Bacteria</taxon>
        <taxon>Pseudomonadati</taxon>
        <taxon>Pseudomonadota</taxon>
        <taxon>Gammaproteobacteria</taxon>
        <taxon>Thiotrichales</taxon>
        <taxon>Thiotrichaceae</taxon>
        <taxon>Leucothrix</taxon>
    </lineage>
</organism>
<keyword evidence="1" id="KW-0812">Transmembrane</keyword>
<feature type="transmembrane region" description="Helical" evidence="1">
    <location>
        <begin position="101"/>
        <end position="129"/>
    </location>
</feature>
<keyword evidence="3" id="KW-1185">Reference proteome</keyword>
<dbReference type="AlphaFoldDB" id="A0A317CKT6"/>
<dbReference type="RefSeq" id="WP_109822869.1">
    <property type="nucleotide sequence ID" value="NZ_QGKL01000024.1"/>
</dbReference>
<keyword evidence="1" id="KW-0472">Membrane</keyword>
<protein>
    <submittedName>
        <fullName evidence="2">Uncharacterized protein</fullName>
    </submittedName>
</protein>